<dbReference type="GO" id="GO:0003677">
    <property type="term" value="F:DNA binding"/>
    <property type="evidence" value="ECO:0007669"/>
    <property type="project" value="UniProtKB-KW"/>
</dbReference>
<organism evidence="6 7">
    <name type="scientific">Clostridium novyi A str. 4570</name>
    <dbReference type="NCBI Taxonomy" id="1444290"/>
    <lineage>
        <taxon>Bacteria</taxon>
        <taxon>Bacillati</taxon>
        <taxon>Bacillota</taxon>
        <taxon>Clostridia</taxon>
        <taxon>Eubacteriales</taxon>
        <taxon>Clostridiaceae</taxon>
        <taxon>Clostridium</taxon>
    </lineage>
</organism>
<dbReference type="SUPFAM" id="SSF88946">
    <property type="entry name" value="Sigma2 domain of RNA polymerase sigma factors"/>
    <property type="match status" value="1"/>
</dbReference>
<keyword evidence="1" id="KW-0805">Transcription regulation</keyword>
<reference evidence="6 7" key="1">
    <citation type="submission" date="2014-01" db="EMBL/GenBank/DDBJ databases">
        <title>Plasmidome dynamics in the species complex Clostridium novyi sensu lato converts strains of independent lineages into distinctly different pathogens.</title>
        <authorList>
            <person name="Skarin H."/>
            <person name="Segerman B."/>
        </authorList>
    </citation>
    <scope>NUCLEOTIDE SEQUENCE [LARGE SCALE GENOMIC DNA]</scope>
    <source>
        <strain evidence="6 7">4570</strain>
    </source>
</reference>
<name>A0AA88ZM90_CLONO</name>
<evidence type="ECO:0000313" key="6">
    <source>
        <dbReference type="EMBL" id="KGN01810.1"/>
    </source>
</evidence>
<dbReference type="GO" id="GO:0016987">
    <property type="term" value="F:sigma factor activity"/>
    <property type="evidence" value="ECO:0007669"/>
    <property type="project" value="UniProtKB-KW"/>
</dbReference>
<dbReference type="EMBL" id="JDRX01000016">
    <property type="protein sequence ID" value="KGN01810.1"/>
    <property type="molecule type" value="Genomic_DNA"/>
</dbReference>
<proteinExistence type="predicted"/>
<gene>
    <name evidence="6" type="ORF">Z969_07680</name>
</gene>
<dbReference type="AlphaFoldDB" id="A0AA88ZM90"/>
<dbReference type="InterPro" id="IPR013324">
    <property type="entry name" value="RNA_pol_sigma_r3/r4-like"/>
</dbReference>
<dbReference type="InterPro" id="IPR007627">
    <property type="entry name" value="RNA_pol_sigma70_r2"/>
</dbReference>
<evidence type="ECO:0000313" key="7">
    <source>
        <dbReference type="Proteomes" id="UP000030016"/>
    </source>
</evidence>
<keyword evidence="2" id="KW-0731">Sigma factor</keyword>
<dbReference type="Pfam" id="PF04542">
    <property type="entry name" value="Sigma70_r2"/>
    <property type="match status" value="1"/>
</dbReference>
<dbReference type="NCBIfam" id="TIGR02937">
    <property type="entry name" value="sigma70-ECF"/>
    <property type="match status" value="1"/>
</dbReference>
<comment type="caution">
    <text evidence="6">The sequence shown here is derived from an EMBL/GenBank/DDBJ whole genome shotgun (WGS) entry which is preliminary data.</text>
</comment>
<dbReference type="GO" id="GO:0006352">
    <property type="term" value="P:DNA-templated transcription initiation"/>
    <property type="evidence" value="ECO:0007669"/>
    <property type="project" value="InterPro"/>
</dbReference>
<dbReference type="SUPFAM" id="SSF88659">
    <property type="entry name" value="Sigma3 and sigma4 domains of RNA polymerase sigma factors"/>
    <property type="match status" value="1"/>
</dbReference>
<evidence type="ECO:0000256" key="2">
    <source>
        <dbReference type="ARBA" id="ARBA00023082"/>
    </source>
</evidence>
<keyword evidence="4" id="KW-0804">Transcription</keyword>
<evidence type="ECO:0000256" key="4">
    <source>
        <dbReference type="ARBA" id="ARBA00023163"/>
    </source>
</evidence>
<evidence type="ECO:0000256" key="1">
    <source>
        <dbReference type="ARBA" id="ARBA00023015"/>
    </source>
</evidence>
<dbReference type="InterPro" id="IPR013325">
    <property type="entry name" value="RNA_pol_sigma_r2"/>
</dbReference>
<dbReference type="Proteomes" id="UP000030016">
    <property type="component" value="Unassembled WGS sequence"/>
</dbReference>
<protein>
    <submittedName>
        <fullName evidence="6">RNA polymerase subunit sigma-70</fullName>
    </submittedName>
</protein>
<dbReference type="PANTHER" id="PTHR30385">
    <property type="entry name" value="SIGMA FACTOR F FLAGELLAR"/>
    <property type="match status" value="1"/>
</dbReference>
<dbReference type="Gene3D" id="1.10.1740.10">
    <property type="match status" value="1"/>
</dbReference>
<dbReference type="InterPro" id="IPR036388">
    <property type="entry name" value="WH-like_DNA-bd_sf"/>
</dbReference>
<accession>A0AA88ZM90</accession>
<evidence type="ECO:0000256" key="3">
    <source>
        <dbReference type="ARBA" id="ARBA00023125"/>
    </source>
</evidence>
<sequence>MNIKELVKKSKAKDEDATKILIEKYRPFILRTMQGVYIKGYDREDLIQIGYVSVIKAIEKYDLDSKTPFTAYVCNSIKNNYYYKIRGKAKENYDVSYEKSLEEGFEYTNEEDIENEVLKNFEIKRLRQALNKLSSEEREFILYCYSNGHGAMREYSKIKGIKYGTLQKRKKSILNKIKKYMM</sequence>
<dbReference type="InterPro" id="IPR014284">
    <property type="entry name" value="RNA_pol_sigma-70_dom"/>
</dbReference>
<keyword evidence="3" id="KW-0238">DNA-binding</keyword>
<dbReference type="Gene3D" id="1.10.10.10">
    <property type="entry name" value="Winged helix-like DNA-binding domain superfamily/Winged helix DNA-binding domain"/>
    <property type="match status" value="1"/>
</dbReference>
<dbReference type="RefSeq" id="WP_039250082.1">
    <property type="nucleotide sequence ID" value="NZ_JDRX01000016.1"/>
</dbReference>
<feature type="domain" description="RNA polymerase sigma-70 region 2" evidence="5">
    <location>
        <begin position="21"/>
        <end position="89"/>
    </location>
</feature>
<evidence type="ECO:0000259" key="5">
    <source>
        <dbReference type="Pfam" id="PF04542"/>
    </source>
</evidence>